<dbReference type="InterPro" id="IPR000515">
    <property type="entry name" value="MetI-like"/>
</dbReference>
<feature type="transmembrane region" description="Helical" evidence="7">
    <location>
        <begin position="176"/>
        <end position="194"/>
    </location>
</feature>
<feature type="transmembrane region" description="Helical" evidence="7">
    <location>
        <begin position="278"/>
        <end position="301"/>
    </location>
</feature>
<accession>A0ABU2M0V3</accession>
<keyword evidence="2 7" id="KW-0813">Transport</keyword>
<keyword evidence="10" id="KW-1185">Reference proteome</keyword>
<name>A0ABU2M0V3_9ACTN</name>
<proteinExistence type="inferred from homology"/>
<dbReference type="Pfam" id="PF00528">
    <property type="entry name" value="BPD_transp_1"/>
    <property type="match status" value="1"/>
</dbReference>
<gene>
    <name evidence="9" type="ORF">RNC47_33295</name>
</gene>
<protein>
    <submittedName>
        <fullName evidence="9">ABC transporter permease</fullName>
    </submittedName>
</protein>
<evidence type="ECO:0000256" key="4">
    <source>
        <dbReference type="ARBA" id="ARBA00022692"/>
    </source>
</evidence>
<organism evidence="9 10">
    <name type="scientific">Streptomyces millisiae</name>
    <dbReference type="NCBI Taxonomy" id="3075542"/>
    <lineage>
        <taxon>Bacteria</taxon>
        <taxon>Bacillati</taxon>
        <taxon>Actinomycetota</taxon>
        <taxon>Actinomycetes</taxon>
        <taxon>Kitasatosporales</taxon>
        <taxon>Streptomycetaceae</taxon>
        <taxon>Streptomyces</taxon>
    </lineage>
</organism>
<keyword evidence="3" id="KW-1003">Cell membrane</keyword>
<dbReference type="RefSeq" id="WP_311604279.1">
    <property type="nucleotide sequence ID" value="NZ_JAVREM010000091.1"/>
</dbReference>
<feature type="domain" description="ABC transmembrane type-1" evidence="8">
    <location>
        <begin position="100"/>
        <end position="297"/>
    </location>
</feature>
<evidence type="ECO:0000256" key="6">
    <source>
        <dbReference type="ARBA" id="ARBA00023136"/>
    </source>
</evidence>
<feature type="transmembrane region" description="Helical" evidence="7">
    <location>
        <begin position="104"/>
        <end position="127"/>
    </location>
</feature>
<evidence type="ECO:0000256" key="3">
    <source>
        <dbReference type="ARBA" id="ARBA00022475"/>
    </source>
</evidence>
<dbReference type="PANTHER" id="PTHR43163:SF6">
    <property type="entry name" value="DIPEPTIDE TRANSPORT SYSTEM PERMEASE PROTEIN DPPB-RELATED"/>
    <property type="match status" value="1"/>
</dbReference>
<dbReference type="EMBL" id="JAVREM010000091">
    <property type="protein sequence ID" value="MDT0323193.1"/>
    <property type="molecule type" value="Genomic_DNA"/>
</dbReference>
<dbReference type="Pfam" id="PF19300">
    <property type="entry name" value="BPD_transp_1_N"/>
    <property type="match status" value="1"/>
</dbReference>
<feature type="transmembrane region" description="Helical" evidence="7">
    <location>
        <begin position="139"/>
        <end position="164"/>
    </location>
</feature>
<comment type="caution">
    <text evidence="9">The sequence shown here is derived from an EMBL/GenBank/DDBJ whole genome shotgun (WGS) entry which is preliminary data.</text>
</comment>
<sequence>MLRFALRRATVTLATLLVVSLLAFLIPYLSGGDPARAVLRSRVSDNALDPAAVEALKADLGLDRPLLAQYVSWLGRVLGGDFGLSFTNRAPVAELLGDALGVSVTLAVVALSTAVLIAVPLGTLAATRHGGRLDHGITLLTQGFVAVPEYWLAPVLVLVFSRYLGWLPSAGWETPASLVLPALTLTLRPLAYVLRITRAAMIDVLAAPYITAARGRGLGPGATLLRHGLRNGLLPVLTLSSVWFAGLLGGSVVIEVLFNIPGMGQLVYRGVVNQDIPVIQGGLLCVVALAIAVSTVADLVGELINPTARVRHDAH</sequence>
<evidence type="ECO:0000256" key="7">
    <source>
        <dbReference type="RuleBase" id="RU363032"/>
    </source>
</evidence>
<dbReference type="Proteomes" id="UP001183420">
    <property type="component" value="Unassembled WGS sequence"/>
</dbReference>
<dbReference type="InterPro" id="IPR045621">
    <property type="entry name" value="BPD_transp_1_N"/>
</dbReference>
<comment type="similarity">
    <text evidence="7">Belongs to the binding-protein-dependent transport system permease family.</text>
</comment>
<dbReference type="Gene3D" id="1.10.3720.10">
    <property type="entry name" value="MetI-like"/>
    <property type="match status" value="1"/>
</dbReference>
<evidence type="ECO:0000256" key="5">
    <source>
        <dbReference type="ARBA" id="ARBA00022989"/>
    </source>
</evidence>
<evidence type="ECO:0000313" key="9">
    <source>
        <dbReference type="EMBL" id="MDT0323193.1"/>
    </source>
</evidence>
<comment type="subcellular location">
    <subcellularLocation>
        <location evidence="1 7">Cell membrane</location>
        <topology evidence="1 7">Multi-pass membrane protein</topology>
    </subcellularLocation>
</comment>
<keyword evidence="6 7" id="KW-0472">Membrane</keyword>
<dbReference type="InterPro" id="IPR035906">
    <property type="entry name" value="MetI-like_sf"/>
</dbReference>
<evidence type="ECO:0000256" key="1">
    <source>
        <dbReference type="ARBA" id="ARBA00004651"/>
    </source>
</evidence>
<dbReference type="PROSITE" id="PS50928">
    <property type="entry name" value="ABC_TM1"/>
    <property type="match status" value="1"/>
</dbReference>
<reference evidence="10" key="1">
    <citation type="submission" date="2023-07" db="EMBL/GenBank/DDBJ databases">
        <title>30 novel species of actinomycetes from the DSMZ collection.</title>
        <authorList>
            <person name="Nouioui I."/>
        </authorList>
    </citation>
    <scope>NUCLEOTIDE SEQUENCE [LARGE SCALE GENOMIC DNA]</scope>
    <source>
        <strain evidence="10">DSM 44918</strain>
    </source>
</reference>
<feature type="transmembrane region" description="Helical" evidence="7">
    <location>
        <begin position="233"/>
        <end position="258"/>
    </location>
</feature>
<evidence type="ECO:0000313" key="10">
    <source>
        <dbReference type="Proteomes" id="UP001183420"/>
    </source>
</evidence>
<evidence type="ECO:0000256" key="2">
    <source>
        <dbReference type="ARBA" id="ARBA00022448"/>
    </source>
</evidence>
<evidence type="ECO:0000259" key="8">
    <source>
        <dbReference type="PROSITE" id="PS50928"/>
    </source>
</evidence>
<keyword evidence="5 7" id="KW-1133">Transmembrane helix</keyword>
<dbReference type="SUPFAM" id="SSF161098">
    <property type="entry name" value="MetI-like"/>
    <property type="match status" value="1"/>
</dbReference>
<dbReference type="PANTHER" id="PTHR43163">
    <property type="entry name" value="DIPEPTIDE TRANSPORT SYSTEM PERMEASE PROTEIN DPPB-RELATED"/>
    <property type="match status" value="1"/>
</dbReference>
<keyword evidence="4 7" id="KW-0812">Transmembrane</keyword>